<keyword evidence="5" id="KW-0808">Transferase</keyword>
<evidence type="ECO:0000256" key="2">
    <source>
        <dbReference type="ARBA" id="ARBA00022448"/>
    </source>
</evidence>
<organism evidence="12 13">
    <name type="scientific">Thermobifida halotolerans</name>
    <dbReference type="NCBI Taxonomy" id="483545"/>
    <lineage>
        <taxon>Bacteria</taxon>
        <taxon>Bacillati</taxon>
        <taxon>Actinomycetota</taxon>
        <taxon>Actinomycetes</taxon>
        <taxon>Streptosporangiales</taxon>
        <taxon>Nocardiopsidaceae</taxon>
        <taxon>Thermobifida</taxon>
    </lineage>
</organism>
<dbReference type="InterPro" id="IPR016152">
    <property type="entry name" value="PTrfase/Anion_transptr"/>
</dbReference>
<evidence type="ECO:0000256" key="10">
    <source>
        <dbReference type="ARBA" id="ARBA00042072"/>
    </source>
</evidence>
<keyword evidence="4" id="KW-0597">Phosphoprotein</keyword>
<sequence length="154" mass="15857">MDGAALSRLLPPDAVATGVPAPDWPAAVRAAGDLLVSTGAVTVDYVERMCRTVRTYGPYIVVSPGLALAHARPDSSVLRTGWSWAGLAAPVAFGHPAHDPVRVVVGLAGATRDEHCALLASLAALLDSPERLAALSAATPERVRALVGAYEMAV</sequence>
<dbReference type="PANTHER" id="PTHR36203:SF1">
    <property type="entry name" value="ASCORBATE-SPECIFIC PTS SYSTEM EIIA COMPONENT"/>
    <property type="match status" value="1"/>
</dbReference>
<name>A0A399G5D2_9ACTN</name>
<dbReference type="GO" id="GO:0005737">
    <property type="term" value="C:cytoplasm"/>
    <property type="evidence" value="ECO:0007669"/>
    <property type="project" value="UniProtKB-SubCell"/>
</dbReference>
<dbReference type="GO" id="GO:0016301">
    <property type="term" value="F:kinase activity"/>
    <property type="evidence" value="ECO:0007669"/>
    <property type="project" value="UniProtKB-KW"/>
</dbReference>
<protein>
    <recommendedName>
        <fullName evidence="9">Ascorbate-specific PTS system EIIA component</fullName>
    </recommendedName>
    <alternativeName>
        <fullName evidence="10">Ascorbate-specific phosphotransferase enzyme IIA component</fullName>
    </alternativeName>
</protein>
<evidence type="ECO:0000256" key="9">
    <source>
        <dbReference type="ARBA" id="ARBA00041175"/>
    </source>
</evidence>
<evidence type="ECO:0000256" key="3">
    <source>
        <dbReference type="ARBA" id="ARBA00022490"/>
    </source>
</evidence>
<dbReference type="InterPro" id="IPR002178">
    <property type="entry name" value="PTS_EIIA_type-2_dom"/>
</dbReference>
<keyword evidence="2" id="KW-0813">Transport</keyword>
<keyword evidence="13" id="KW-1185">Reference proteome</keyword>
<reference evidence="12" key="1">
    <citation type="submission" date="2020-10" db="EMBL/GenBank/DDBJ databases">
        <title>De novo genome project of the cellulose decomposer Thermobifida halotolerans type strain.</title>
        <authorList>
            <person name="Nagy I."/>
            <person name="Horvath B."/>
            <person name="Kukolya J."/>
            <person name="Nagy I."/>
            <person name="Orsini M."/>
        </authorList>
    </citation>
    <scope>NUCLEOTIDE SEQUENCE</scope>
    <source>
        <strain evidence="12">DSM 44931</strain>
    </source>
</reference>
<dbReference type="OrthoDB" id="1634238at2"/>
<dbReference type="Pfam" id="PF00359">
    <property type="entry name" value="PTS_EIIA_2"/>
    <property type="match status" value="1"/>
</dbReference>
<evidence type="ECO:0000259" key="11">
    <source>
        <dbReference type="PROSITE" id="PS51094"/>
    </source>
</evidence>
<dbReference type="SUPFAM" id="SSF55804">
    <property type="entry name" value="Phoshotransferase/anion transport protein"/>
    <property type="match status" value="1"/>
</dbReference>
<dbReference type="PROSITE" id="PS51094">
    <property type="entry name" value="PTS_EIIA_TYPE_2"/>
    <property type="match status" value="1"/>
</dbReference>
<keyword evidence="12" id="KW-0762">Sugar transport</keyword>
<accession>A0A399G5D2</accession>
<evidence type="ECO:0000256" key="1">
    <source>
        <dbReference type="ARBA" id="ARBA00004496"/>
    </source>
</evidence>
<proteinExistence type="predicted"/>
<dbReference type="AlphaFoldDB" id="A0A399G5D2"/>
<keyword evidence="3" id="KW-0963">Cytoplasm</keyword>
<dbReference type="GO" id="GO:0009401">
    <property type="term" value="P:phosphoenolpyruvate-dependent sugar phosphotransferase system"/>
    <property type="evidence" value="ECO:0007669"/>
    <property type="project" value="UniProtKB-KW"/>
</dbReference>
<keyword evidence="6" id="KW-0598">Phosphotransferase system</keyword>
<dbReference type="PANTHER" id="PTHR36203">
    <property type="entry name" value="ASCORBATE-SPECIFIC PTS SYSTEM EIIA COMPONENT"/>
    <property type="match status" value="1"/>
</dbReference>
<evidence type="ECO:0000313" key="13">
    <source>
        <dbReference type="Proteomes" id="UP000265719"/>
    </source>
</evidence>
<dbReference type="RefSeq" id="WP_068688709.1">
    <property type="nucleotide sequence ID" value="NZ_CP063196.1"/>
</dbReference>
<comment type="subcellular location">
    <subcellularLocation>
        <location evidence="1">Cytoplasm</location>
    </subcellularLocation>
</comment>
<dbReference type="KEGG" id="thao:NI17_013965"/>
<dbReference type="Proteomes" id="UP000265719">
    <property type="component" value="Chromosome"/>
</dbReference>
<evidence type="ECO:0000256" key="7">
    <source>
        <dbReference type="ARBA" id="ARBA00022777"/>
    </source>
</evidence>
<dbReference type="EMBL" id="CP063196">
    <property type="protein sequence ID" value="UOE17967.1"/>
    <property type="molecule type" value="Genomic_DNA"/>
</dbReference>
<feature type="domain" description="PTS EIIA type-2" evidence="11">
    <location>
        <begin position="8"/>
        <end position="150"/>
    </location>
</feature>
<comment type="function">
    <text evidence="8">The phosphoenolpyruvate-dependent sugar phosphotransferase system (sugar PTS), a major carbohydrate active transport system, catalyzes the phosphorylation of incoming sugar substrates concomitantly with their translocation across the cell membrane. The enzyme II UlaABC PTS system is involved in ascorbate transport.</text>
</comment>
<evidence type="ECO:0000256" key="6">
    <source>
        <dbReference type="ARBA" id="ARBA00022683"/>
    </source>
</evidence>
<dbReference type="Gene3D" id="3.40.930.10">
    <property type="entry name" value="Mannitol-specific EII, Chain A"/>
    <property type="match status" value="1"/>
</dbReference>
<evidence type="ECO:0000256" key="8">
    <source>
        <dbReference type="ARBA" id="ARBA00037387"/>
    </source>
</evidence>
<evidence type="ECO:0000256" key="5">
    <source>
        <dbReference type="ARBA" id="ARBA00022679"/>
    </source>
</evidence>
<gene>
    <name evidence="12" type="ORF">NI17_013965</name>
</gene>
<evidence type="ECO:0000313" key="12">
    <source>
        <dbReference type="EMBL" id="UOE17967.1"/>
    </source>
</evidence>
<keyword evidence="7" id="KW-0418">Kinase</keyword>
<evidence type="ECO:0000256" key="4">
    <source>
        <dbReference type="ARBA" id="ARBA00022553"/>
    </source>
</evidence>
<dbReference type="InterPro" id="IPR051351">
    <property type="entry name" value="Ascorbate-PTS_EIIA_comp"/>
</dbReference>